<dbReference type="OrthoDB" id="9789605at2"/>
<name>A0A660DWI1_9LACO</name>
<dbReference type="PANTHER" id="PTHR43800:SF1">
    <property type="entry name" value="PEPTIDYL-LYSINE N-ACETYLTRANSFERASE YJAB"/>
    <property type="match status" value="1"/>
</dbReference>
<keyword evidence="2" id="KW-0012">Acyltransferase</keyword>
<dbReference type="SUPFAM" id="SSF55729">
    <property type="entry name" value="Acyl-CoA N-acyltransferases (Nat)"/>
    <property type="match status" value="1"/>
</dbReference>
<reference evidence="4 5" key="1">
    <citation type="submission" date="2018-11" db="EMBL/GenBank/DDBJ databases">
        <authorList>
            <person name="Wuyts S."/>
        </authorList>
    </citation>
    <scope>NUCLEOTIDE SEQUENCE [LARGE SCALE GENOMIC DNA]</scope>
    <source>
        <strain evidence="4">Lactobacillus mudanjiangensis AMBF249</strain>
    </source>
</reference>
<sequence>MLIAYPARLTDYPELISLWERSVLATHHFLHPIDRQTIKQNLPQYFDQVTLLKWQLDDAIVGFSGTSGTELVMLFLDPAYFRRGYGQQIIQQLGNIKRVTVNAQNPGALAFYQRQGFKIVSQAAVDGDGRPYPIINLAR</sequence>
<dbReference type="InterPro" id="IPR000182">
    <property type="entry name" value="GNAT_dom"/>
</dbReference>
<evidence type="ECO:0000259" key="3">
    <source>
        <dbReference type="PROSITE" id="PS51186"/>
    </source>
</evidence>
<evidence type="ECO:0000313" key="4">
    <source>
        <dbReference type="EMBL" id="VDG27716.1"/>
    </source>
</evidence>
<evidence type="ECO:0000256" key="1">
    <source>
        <dbReference type="ARBA" id="ARBA00022679"/>
    </source>
</evidence>
<dbReference type="PANTHER" id="PTHR43800">
    <property type="entry name" value="PEPTIDYL-LYSINE N-ACETYLTRANSFERASE YJAB"/>
    <property type="match status" value="1"/>
</dbReference>
<proteinExistence type="predicted"/>
<protein>
    <submittedName>
        <fullName evidence="4">Acetyltransferase, GNAT family [Lactobacillus brevis ATCC 367]</fullName>
    </submittedName>
</protein>
<dbReference type="Gene3D" id="3.40.630.30">
    <property type="match status" value="1"/>
</dbReference>
<organism evidence="4 5">
    <name type="scientific">Lactiplantibacillus mudanjiangensis</name>
    <dbReference type="NCBI Taxonomy" id="1296538"/>
    <lineage>
        <taxon>Bacteria</taxon>
        <taxon>Bacillati</taxon>
        <taxon>Bacillota</taxon>
        <taxon>Bacilli</taxon>
        <taxon>Lactobacillales</taxon>
        <taxon>Lactobacillaceae</taxon>
        <taxon>Lactiplantibacillus</taxon>
    </lineage>
</organism>
<dbReference type="GO" id="GO:0016747">
    <property type="term" value="F:acyltransferase activity, transferring groups other than amino-acyl groups"/>
    <property type="evidence" value="ECO:0007669"/>
    <property type="project" value="InterPro"/>
</dbReference>
<gene>
    <name evidence="4" type="ORF">MUDAN_MDHGFNIF_02548</name>
</gene>
<keyword evidence="5" id="KW-1185">Reference proteome</keyword>
<evidence type="ECO:0000256" key="2">
    <source>
        <dbReference type="ARBA" id="ARBA00023315"/>
    </source>
</evidence>
<dbReference type="PROSITE" id="PS51186">
    <property type="entry name" value="GNAT"/>
    <property type="match status" value="1"/>
</dbReference>
<accession>A0A660DWI1</accession>
<keyword evidence="1 4" id="KW-0808">Transferase</keyword>
<dbReference type="InterPro" id="IPR016181">
    <property type="entry name" value="Acyl_CoA_acyltransferase"/>
</dbReference>
<dbReference type="AlphaFoldDB" id="A0A660DWI1"/>
<dbReference type="RefSeq" id="WP_130845284.1">
    <property type="nucleotide sequence ID" value="NZ_BJDY01000004.1"/>
</dbReference>
<dbReference type="Proteomes" id="UP000289996">
    <property type="component" value="Unassembled WGS sequence"/>
</dbReference>
<dbReference type="Pfam" id="PF13673">
    <property type="entry name" value="Acetyltransf_10"/>
    <property type="match status" value="1"/>
</dbReference>
<feature type="domain" description="N-acetyltransferase" evidence="3">
    <location>
        <begin position="2"/>
        <end position="138"/>
    </location>
</feature>
<dbReference type="EMBL" id="UYIG01000046">
    <property type="protein sequence ID" value="VDG27716.1"/>
    <property type="molecule type" value="Genomic_DNA"/>
</dbReference>
<evidence type="ECO:0000313" key="5">
    <source>
        <dbReference type="Proteomes" id="UP000289996"/>
    </source>
</evidence>